<dbReference type="InterPro" id="IPR036640">
    <property type="entry name" value="ABC1_TM_sf"/>
</dbReference>
<feature type="domain" description="ABC transporter" evidence="8">
    <location>
        <begin position="334"/>
        <end position="543"/>
    </location>
</feature>
<dbReference type="GO" id="GO:0034040">
    <property type="term" value="F:ATPase-coupled lipid transmembrane transporter activity"/>
    <property type="evidence" value="ECO:0007669"/>
    <property type="project" value="TreeGrafter"/>
</dbReference>
<name>A0A9D2NE17_9FIRM</name>
<keyword evidence="2 7" id="KW-0812">Transmembrane</keyword>
<proteinExistence type="predicted"/>
<dbReference type="AlphaFoldDB" id="A0A9D2NE17"/>
<feature type="transmembrane region" description="Helical" evidence="7">
    <location>
        <begin position="163"/>
        <end position="182"/>
    </location>
</feature>
<dbReference type="Gene3D" id="1.20.1560.10">
    <property type="entry name" value="ABC transporter type 1, transmembrane domain"/>
    <property type="match status" value="1"/>
</dbReference>
<evidence type="ECO:0000256" key="3">
    <source>
        <dbReference type="ARBA" id="ARBA00022741"/>
    </source>
</evidence>
<feature type="transmembrane region" description="Helical" evidence="7">
    <location>
        <begin position="60"/>
        <end position="80"/>
    </location>
</feature>
<dbReference type="InterPro" id="IPR027417">
    <property type="entry name" value="P-loop_NTPase"/>
</dbReference>
<evidence type="ECO:0000256" key="4">
    <source>
        <dbReference type="ARBA" id="ARBA00022840"/>
    </source>
</evidence>
<dbReference type="PROSITE" id="PS50893">
    <property type="entry name" value="ABC_TRANSPORTER_2"/>
    <property type="match status" value="1"/>
</dbReference>
<feature type="transmembrane region" description="Helical" evidence="7">
    <location>
        <begin position="140"/>
        <end position="157"/>
    </location>
</feature>
<evidence type="ECO:0000256" key="7">
    <source>
        <dbReference type="SAM" id="Phobius"/>
    </source>
</evidence>
<dbReference type="Pfam" id="PF00005">
    <property type="entry name" value="ABC_tran"/>
    <property type="match status" value="1"/>
</dbReference>
<dbReference type="InterPro" id="IPR011527">
    <property type="entry name" value="ABC1_TM_dom"/>
</dbReference>
<keyword evidence="6 7" id="KW-0472">Membrane</keyword>
<dbReference type="Gene3D" id="3.40.50.300">
    <property type="entry name" value="P-loop containing nucleotide triphosphate hydrolases"/>
    <property type="match status" value="1"/>
</dbReference>
<keyword evidence="5 7" id="KW-1133">Transmembrane helix</keyword>
<dbReference type="PANTHER" id="PTHR24221">
    <property type="entry name" value="ATP-BINDING CASSETTE SUB-FAMILY B"/>
    <property type="match status" value="1"/>
</dbReference>
<gene>
    <name evidence="10" type="ORF">H9761_02865</name>
</gene>
<evidence type="ECO:0000256" key="5">
    <source>
        <dbReference type="ARBA" id="ARBA00022989"/>
    </source>
</evidence>
<dbReference type="SMART" id="SM00382">
    <property type="entry name" value="AAA"/>
    <property type="match status" value="1"/>
</dbReference>
<dbReference type="Proteomes" id="UP000823891">
    <property type="component" value="Unassembled WGS sequence"/>
</dbReference>
<dbReference type="InterPro" id="IPR003439">
    <property type="entry name" value="ABC_transporter-like_ATP-bd"/>
</dbReference>
<protein>
    <submittedName>
        <fullName evidence="10">ABC transporter ATP-binding protein/permease</fullName>
    </submittedName>
</protein>
<feature type="transmembrane region" description="Helical" evidence="7">
    <location>
        <begin position="245"/>
        <end position="271"/>
    </location>
</feature>
<dbReference type="PROSITE" id="PS50929">
    <property type="entry name" value="ABC_TM1F"/>
    <property type="match status" value="1"/>
</dbReference>
<dbReference type="GO" id="GO:0005524">
    <property type="term" value="F:ATP binding"/>
    <property type="evidence" value="ECO:0007669"/>
    <property type="project" value="UniProtKB-KW"/>
</dbReference>
<feature type="domain" description="ABC transmembrane type-1" evidence="9">
    <location>
        <begin position="25"/>
        <end position="306"/>
    </location>
</feature>
<sequence length="543" mass="60240">MKSGSFLYVLKWVGRYLKQLRFHFLLLLLLSPVSVALSLLQVNAVQQLIDAVLSDNRSRSGMAFLLFASTSLATLLRSGLSATVSGRLETKAGCILRDHLLRHILQAWPDRLEKLSGGELLSRYDGDIDKISGFFRSGTLTLLLNPLLSVCGFLYLFHYSPLLSLGVFFPVPFFALILNGFSKRAGRIYEKRREIQTGYTDVSCDIVNGAETIFSDQMTEVMLQKLERLLRSLLFNQKSYFRNSCLSLSLIMSVTYVPGILAFLLGGVLALHGQISVSLLFAYTQLIGQINAPVVDLFSSLNELRETEKSMRRLDELFLLPEERTDGACGLLDASLPIVCRNLPLPGIPEGLSLQVSSGECIGIAGESGVGKTTLLRLLCGFCEPPSGSLLLFGRSVSQWNLSELRKQISCVFQENQIFPGTVRENISFSRPGATLSEIEAAARLSGLDGFIRQLPKQYDTMLQANGAEWSGGQYQRLNLARAFLQDALLYLFDEPSASLDEEMERLLIESIHTLRQAGKTVLIISHRPALLRACDRVLQLSR</sequence>
<comment type="caution">
    <text evidence="10">The sequence shown here is derived from an EMBL/GenBank/DDBJ whole genome shotgun (WGS) entry which is preliminary data.</text>
</comment>
<dbReference type="Pfam" id="PF00664">
    <property type="entry name" value="ABC_membrane"/>
    <property type="match status" value="1"/>
</dbReference>
<keyword evidence="3" id="KW-0547">Nucleotide-binding</keyword>
<evidence type="ECO:0000313" key="10">
    <source>
        <dbReference type="EMBL" id="HJC22632.1"/>
    </source>
</evidence>
<organism evidence="10 11">
    <name type="scientific">Candidatus Eisenbergiella merdavium</name>
    <dbReference type="NCBI Taxonomy" id="2838551"/>
    <lineage>
        <taxon>Bacteria</taxon>
        <taxon>Bacillati</taxon>
        <taxon>Bacillota</taxon>
        <taxon>Clostridia</taxon>
        <taxon>Lachnospirales</taxon>
        <taxon>Lachnospiraceae</taxon>
        <taxon>Eisenbergiella</taxon>
    </lineage>
</organism>
<dbReference type="SUPFAM" id="SSF52540">
    <property type="entry name" value="P-loop containing nucleoside triphosphate hydrolases"/>
    <property type="match status" value="1"/>
</dbReference>
<accession>A0A9D2NE17</accession>
<reference evidence="10" key="2">
    <citation type="submission" date="2021-04" db="EMBL/GenBank/DDBJ databases">
        <authorList>
            <person name="Gilroy R."/>
        </authorList>
    </citation>
    <scope>NUCLEOTIDE SEQUENCE</scope>
    <source>
        <strain evidence="10">USAMLcec2-132</strain>
    </source>
</reference>
<dbReference type="PANTHER" id="PTHR24221:SF654">
    <property type="entry name" value="ATP-BINDING CASSETTE SUB-FAMILY B MEMBER 6"/>
    <property type="match status" value="1"/>
</dbReference>
<dbReference type="GO" id="GO:0016887">
    <property type="term" value="F:ATP hydrolysis activity"/>
    <property type="evidence" value="ECO:0007669"/>
    <property type="project" value="InterPro"/>
</dbReference>
<dbReference type="InterPro" id="IPR003593">
    <property type="entry name" value="AAA+_ATPase"/>
</dbReference>
<dbReference type="CDD" id="cd07346">
    <property type="entry name" value="ABC_6TM_exporters"/>
    <property type="match status" value="1"/>
</dbReference>
<dbReference type="EMBL" id="DWWS01000013">
    <property type="protein sequence ID" value="HJC22632.1"/>
    <property type="molecule type" value="Genomic_DNA"/>
</dbReference>
<dbReference type="SUPFAM" id="SSF90123">
    <property type="entry name" value="ABC transporter transmembrane region"/>
    <property type="match status" value="1"/>
</dbReference>
<keyword evidence="4 10" id="KW-0067">ATP-binding</keyword>
<reference evidence="10" key="1">
    <citation type="journal article" date="2021" name="PeerJ">
        <title>Extensive microbial diversity within the chicken gut microbiome revealed by metagenomics and culture.</title>
        <authorList>
            <person name="Gilroy R."/>
            <person name="Ravi A."/>
            <person name="Getino M."/>
            <person name="Pursley I."/>
            <person name="Horton D.L."/>
            <person name="Alikhan N.F."/>
            <person name="Baker D."/>
            <person name="Gharbi K."/>
            <person name="Hall N."/>
            <person name="Watson M."/>
            <person name="Adriaenssens E.M."/>
            <person name="Foster-Nyarko E."/>
            <person name="Jarju S."/>
            <person name="Secka A."/>
            <person name="Antonio M."/>
            <person name="Oren A."/>
            <person name="Chaudhuri R.R."/>
            <person name="La Ragione R."/>
            <person name="Hildebrand F."/>
            <person name="Pallen M.J."/>
        </authorList>
    </citation>
    <scope>NUCLEOTIDE SEQUENCE</scope>
    <source>
        <strain evidence="10">USAMLcec2-132</strain>
    </source>
</reference>
<evidence type="ECO:0000256" key="6">
    <source>
        <dbReference type="ARBA" id="ARBA00023136"/>
    </source>
</evidence>
<comment type="subcellular location">
    <subcellularLocation>
        <location evidence="1">Cell membrane</location>
        <topology evidence="1">Multi-pass membrane protein</topology>
    </subcellularLocation>
</comment>
<evidence type="ECO:0000259" key="9">
    <source>
        <dbReference type="PROSITE" id="PS50929"/>
    </source>
</evidence>
<evidence type="ECO:0000259" key="8">
    <source>
        <dbReference type="PROSITE" id="PS50893"/>
    </source>
</evidence>
<dbReference type="InterPro" id="IPR039421">
    <property type="entry name" value="Type_1_exporter"/>
</dbReference>
<dbReference type="GO" id="GO:0005886">
    <property type="term" value="C:plasma membrane"/>
    <property type="evidence" value="ECO:0007669"/>
    <property type="project" value="UniProtKB-SubCell"/>
</dbReference>
<evidence type="ECO:0000313" key="11">
    <source>
        <dbReference type="Proteomes" id="UP000823891"/>
    </source>
</evidence>
<evidence type="ECO:0000256" key="2">
    <source>
        <dbReference type="ARBA" id="ARBA00022692"/>
    </source>
</evidence>
<evidence type="ECO:0000256" key="1">
    <source>
        <dbReference type="ARBA" id="ARBA00004651"/>
    </source>
</evidence>
<dbReference type="GO" id="GO:0140359">
    <property type="term" value="F:ABC-type transporter activity"/>
    <property type="evidence" value="ECO:0007669"/>
    <property type="project" value="InterPro"/>
</dbReference>